<evidence type="ECO:0000313" key="1">
    <source>
        <dbReference type="EMBL" id="QDV08427.1"/>
    </source>
</evidence>
<dbReference type="EMBL" id="CP036434">
    <property type="protein sequence ID" value="QDV08427.1"/>
    <property type="molecule type" value="Genomic_DNA"/>
</dbReference>
<evidence type="ECO:0000313" key="2">
    <source>
        <dbReference type="Proteomes" id="UP000320390"/>
    </source>
</evidence>
<dbReference type="Proteomes" id="UP000320390">
    <property type="component" value="Chromosome"/>
</dbReference>
<organism evidence="1 2">
    <name type="scientific">Saltatorellus ferox</name>
    <dbReference type="NCBI Taxonomy" id="2528018"/>
    <lineage>
        <taxon>Bacteria</taxon>
        <taxon>Pseudomonadati</taxon>
        <taxon>Planctomycetota</taxon>
        <taxon>Planctomycetia</taxon>
        <taxon>Planctomycetia incertae sedis</taxon>
        <taxon>Saltatorellus</taxon>
    </lineage>
</organism>
<accession>A0A518EWG7</accession>
<name>A0A518EWG7_9BACT</name>
<proteinExistence type="predicted"/>
<gene>
    <name evidence="1" type="ORF">Poly30_39700</name>
</gene>
<dbReference type="RefSeq" id="WP_145201072.1">
    <property type="nucleotide sequence ID" value="NZ_CP036434.1"/>
</dbReference>
<sequence length="507" mass="53867">MRVSGEHALVSAVDYPSDELVYFALRRNRVTGTWGLKQTLEVEGAQMGEDWMAIEGRTAAVAVLRNGSFGVAVLGFEDATSRWNELHHVPLDGQLVRVALAGETLVVSTDSNRERIHLMRIRGEKPPLLELTLRDPDPSGFGFAARFTLVPDYLISHYWSRFDVIERNEAGVWAETASVPYLQDLGWTFWPRVAADGRRIFLQGRDGIGGAEGYGSFRWAQGLAGLEMAFDGGVFDSDVPSPFRNLVFAFAQGTALLDLEGPGCGGPDPERRAIAILDVGAGDSWTIGGQFCGLAGFTSTARVSSFDYDGRTVAAVAYGAVGQPLNTVQFATLVGADLDRDRNCALDAEQIARAPELDRNVNGTLDAFEQRGQTECAPIVPGSSGAPGELRMIGSEFAGSRDLVAVASELPPFALCFLAVAKSPGAGAPAGALGLCIGSGAGASAVGRYAPATADANGIATVEVLPTEVPLHGGVVEAFSGETWGWQMVYRDAISLRLTNAVRLLLE</sequence>
<protein>
    <submittedName>
        <fullName evidence="1">Uncharacterized protein</fullName>
    </submittedName>
</protein>
<keyword evidence="2" id="KW-1185">Reference proteome</keyword>
<dbReference type="AlphaFoldDB" id="A0A518EWG7"/>
<reference evidence="1 2" key="1">
    <citation type="submission" date="2019-02" db="EMBL/GenBank/DDBJ databases">
        <title>Deep-cultivation of Planctomycetes and their phenomic and genomic characterization uncovers novel biology.</title>
        <authorList>
            <person name="Wiegand S."/>
            <person name="Jogler M."/>
            <person name="Boedeker C."/>
            <person name="Pinto D."/>
            <person name="Vollmers J."/>
            <person name="Rivas-Marin E."/>
            <person name="Kohn T."/>
            <person name="Peeters S.H."/>
            <person name="Heuer A."/>
            <person name="Rast P."/>
            <person name="Oberbeckmann S."/>
            <person name="Bunk B."/>
            <person name="Jeske O."/>
            <person name="Meyerdierks A."/>
            <person name="Storesund J.E."/>
            <person name="Kallscheuer N."/>
            <person name="Luecker S."/>
            <person name="Lage O.M."/>
            <person name="Pohl T."/>
            <person name="Merkel B.J."/>
            <person name="Hornburger P."/>
            <person name="Mueller R.-W."/>
            <person name="Bruemmer F."/>
            <person name="Labrenz M."/>
            <person name="Spormann A.M."/>
            <person name="Op den Camp H."/>
            <person name="Overmann J."/>
            <person name="Amann R."/>
            <person name="Jetten M.S.M."/>
            <person name="Mascher T."/>
            <person name="Medema M.H."/>
            <person name="Devos D.P."/>
            <person name="Kaster A.-K."/>
            <person name="Ovreas L."/>
            <person name="Rohde M."/>
            <person name="Galperin M.Y."/>
            <person name="Jogler C."/>
        </authorList>
    </citation>
    <scope>NUCLEOTIDE SEQUENCE [LARGE SCALE GENOMIC DNA]</scope>
    <source>
        <strain evidence="1 2">Poly30</strain>
    </source>
</reference>